<dbReference type="RefSeq" id="WP_191808243.1">
    <property type="nucleotide sequence ID" value="NZ_JACSQD010000005.1"/>
</dbReference>
<reference evidence="1 2" key="1">
    <citation type="submission" date="2020-08" db="EMBL/GenBank/DDBJ databases">
        <title>A Genomic Blueprint of the Chicken Gut Microbiome.</title>
        <authorList>
            <person name="Gilroy R."/>
            <person name="Ravi A."/>
            <person name="Getino M."/>
            <person name="Pursley I."/>
            <person name="Horton D.L."/>
            <person name="Alikhan N.-F."/>
            <person name="Baker D."/>
            <person name="Gharbi K."/>
            <person name="Hall N."/>
            <person name="Watson M."/>
            <person name="Adriaenssens E.M."/>
            <person name="Foster-Nyarko E."/>
            <person name="Jarju S."/>
            <person name="Secka A."/>
            <person name="Antonio M."/>
            <person name="Oren A."/>
            <person name="Chaudhuri R."/>
            <person name="La Ragione R.M."/>
            <person name="Hildebrand F."/>
            <person name="Pallen M.J."/>
        </authorList>
    </citation>
    <scope>NUCLEOTIDE SEQUENCE [LARGE SCALE GENOMIC DNA]</scope>
    <source>
        <strain evidence="1 2">Sa2CUA1</strain>
    </source>
</reference>
<evidence type="ECO:0000313" key="1">
    <source>
        <dbReference type="EMBL" id="MBD7995945.1"/>
    </source>
</evidence>
<evidence type="ECO:0000313" key="2">
    <source>
        <dbReference type="Proteomes" id="UP000609874"/>
    </source>
</evidence>
<comment type="caution">
    <text evidence="1">The sequence shown here is derived from an EMBL/GenBank/DDBJ whole genome shotgun (WGS) entry which is preliminary data.</text>
</comment>
<dbReference type="EMBL" id="JACSQD010000005">
    <property type="protein sequence ID" value="MBD7995945.1"/>
    <property type="molecule type" value="Genomic_DNA"/>
</dbReference>
<protein>
    <submittedName>
        <fullName evidence="1">MarR family transcriptional regulator</fullName>
    </submittedName>
</protein>
<sequence length="211" mass="22121">MFVLTIDQKGSRKTADRVPGLLRELRGLDLELPFERTVGDEVQAAASSAAVVVHTVLHVLRLGGWSVGIGAGTVDLPLPASSREAGGEAFIAARTAVERAKKTGDRPPLAVAVADPSPGAGAAAAAADAEAVLVLIARLVRDRTEAEWRILEHVEPLKWGAQTAAARKLGISSQAVSSAVQRAGWNEEWAARPAAAALLERVERVLAGQEH</sequence>
<dbReference type="Proteomes" id="UP000609874">
    <property type="component" value="Unassembled WGS sequence"/>
</dbReference>
<gene>
    <name evidence="1" type="ORF">H9639_11605</name>
</gene>
<name>A0ABR8UTS3_9MICC</name>
<organism evidence="1 2">
    <name type="scientific">Arthrobacter gallicola</name>
    <dbReference type="NCBI Taxonomy" id="2762225"/>
    <lineage>
        <taxon>Bacteria</taxon>
        <taxon>Bacillati</taxon>
        <taxon>Actinomycetota</taxon>
        <taxon>Actinomycetes</taxon>
        <taxon>Micrococcales</taxon>
        <taxon>Micrococcaceae</taxon>
        <taxon>Arthrobacter</taxon>
    </lineage>
</organism>
<proteinExistence type="predicted"/>
<accession>A0ABR8UTS3</accession>
<keyword evidence="2" id="KW-1185">Reference proteome</keyword>